<dbReference type="AlphaFoldDB" id="A0A1D1W4S2"/>
<evidence type="ECO:0000259" key="3">
    <source>
        <dbReference type="Pfam" id="PF00135"/>
    </source>
</evidence>
<dbReference type="STRING" id="947166.A0A1D1W4S2"/>
<evidence type="ECO:0000256" key="2">
    <source>
        <dbReference type="SAM" id="SignalP"/>
    </source>
</evidence>
<evidence type="ECO:0000313" key="4">
    <source>
        <dbReference type="EMBL" id="GAV08490.1"/>
    </source>
</evidence>
<dbReference type="Proteomes" id="UP000186922">
    <property type="component" value="Unassembled WGS sequence"/>
</dbReference>
<name>A0A1D1W4S2_RAMVA</name>
<evidence type="ECO:0000313" key="5">
    <source>
        <dbReference type="Proteomes" id="UP000186922"/>
    </source>
</evidence>
<dbReference type="InterPro" id="IPR002018">
    <property type="entry name" value="CarbesteraseB"/>
</dbReference>
<dbReference type="InterPro" id="IPR029058">
    <property type="entry name" value="AB_hydrolase_fold"/>
</dbReference>
<dbReference type="Gene3D" id="3.40.50.1820">
    <property type="entry name" value="alpha/beta hydrolase"/>
    <property type="match status" value="1"/>
</dbReference>
<feature type="chain" id="PRO_5008899190" description="Carboxylesterase type B domain-containing protein" evidence="2">
    <location>
        <begin position="28"/>
        <end position="598"/>
    </location>
</feature>
<feature type="signal peptide" evidence="2">
    <location>
        <begin position="1"/>
        <end position="27"/>
    </location>
</feature>
<organism evidence="4 5">
    <name type="scientific">Ramazzottius varieornatus</name>
    <name type="common">Water bear</name>
    <name type="synonym">Tardigrade</name>
    <dbReference type="NCBI Taxonomy" id="947166"/>
    <lineage>
        <taxon>Eukaryota</taxon>
        <taxon>Metazoa</taxon>
        <taxon>Ecdysozoa</taxon>
        <taxon>Tardigrada</taxon>
        <taxon>Eutardigrada</taxon>
        <taxon>Parachela</taxon>
        <taxon>Hypsibioidea</taxon>
        <taxon>Ramazzottiidae</taxon>
        <taxon>Ramazzottius</taxon>
    </lineage>
</organism>
<dbReference type="Pfam" id="PF00135">
    <property type="entry name" value="COesterase"/>
    <property type="match status" value="1"/>
</dbReference>
<accession>A0A1D1W4S2</accession>
<proteinExistence type="inferred from homology"/>
<dbReference type="InterPro" id="IPR051093">
    <property type="entry name" value="Neuroligin/BSAL"/>
</dbReference>
<protein>
    <recommendedName>
        <fullName evidence="3">Carboxylesterase type B domain-containing protein</fullName>
    </recommendedName>
</protein>
<sequence length="598" mass="66256">MNFSVSICRMFLSLWCCISMGIKMAIGFNYMDYANLYDGVAHVNRLKIMGKSTWTSHDSVWRAWEFSGIRYATADRFQPPKFFDDYTHDGQEQLARVFAKAGSACIQASQRQYPPPLNMNLTSEDCLFLNIHVPPVNQEHSLLKNQLRPVLVFIHGGDFQAGAGHLYDANSLARAIDAVVVTVNYRLGLFGFLSVEDASARGNWGMKDMVMALKWIRQYIGRFGADAHRMTLLGHGSGASMVSLAMMDRDVREIIAGVILMGGSSFHHKSLISSAQTYAVALGRSAGCPDNGSLEALMGCLRNKEAVQLLLADAAMSKTKTTDMPPWRPSIDSDSVPYNPHWIFRSSEWKFNGSVLQGYSMVPISGLFDYLNDSGGAKISTAAHGKSANDLSPLDEGKQYQVALDEAVSNLHPFVSEALGCTVTDEVAEQVLQHYLDVDHAKRTRAAIHKAIQKIAVDINQRLAVLQEAVEYVKNPSLLQGKAAYQMYALDSATECTRLNWSLGRPHEMYDVAYLFGGRLGEILLGPDGDEKITAQMRYLVAAFVKNGRGFGVPFDLEYGHMFRLNKQKEWQILPDHSVADVAHFWEDLKAAACEAPA</sequence>
<keyword evidence="2" id="KW-0732">Signal</keyword>
<comment type="caution">
    <text evidence="4">The sequence shown here is derived from an EMBL/GenBank/DDBJ whole genome shotgun (WGS) entry which is preliminary data.</text>
</comment>
<dbReference type="SUPFAM" id="SSF53474">
    <property type="entry name" value="alpha/beta-Hydrolases"/>
    <property type="match status" value="1"/>
</dbReference>
<dbReference type="EMBL" id="BDGG01000018">
    <property type="protein sequence ID" value="GAV08490.1"/>
    <property type="molecule type" value="Genomic_DNA"/>
</dbReference>
<gene>
    <name evidence="4" type="primary">RvY_18172-1</name>
    <name evidence="4" type="synonym">RvY_18172.1</name>
    <name evidence="4" type="ORF">RvY_18172</name>
</gene>
<dbReference type="PANTHER" id="PTHR43903">
    <property type="entry name" value="NEUROLIGIN"/>
    <property type="match status" value="1"/>
</dbReference>
<reference evidence="4 5" key="1">
    <citation type="journal article" date="2016" name="Nat. Commun.">
        <title>Extremotolerant tardigrade genome and improved radiotolerance of human cultured cells by tardigrade-unique protein.</title>
        <authorList>
            <person name="Hashimoto T."/>
            <person name="Horikawa D.D."/>
            <person name="Saito Y."/>
            <person name="Kuwahara H."/>
            <person name="Kozuka-Hata H."/>
            <person name="Shin-I T."/>
            <person name="Minakuchi Y."/>
            <person name="Ohishi K."/>
            <person name="Motoyama A."/>
            <person name="Aizu T."/>
            <person name="Enomoto A."/>
            <person name="Kondo K."/>
            <person name="Tanaka S."/>
            <person name="Hara Y."/>
            <person name="Koshikawa S."/>
            <person name="Sagara H."/>
            <person name="Miura T."/>
            <person name="Yokobori S."/>
            <person name="Miyagawa K."/>
            <person name="Suzuki Y."/>
            <person name="Kubo T."/>
            <person name="Oyama M."/>
            <person name="Kohara Y."/>
            <person name="Fujiyama A."/>
            <person name="Arakawa K."/>
            <person name="Katayama T."/>
            <person name="Toyoda A."/>
            <person name="Kunieda T."/>
        </authorList>
    </citation>
    <scope>NUCLEOTIDE SEQUENCE [LARGE SCALE GENOMIC DNA]</scope>
    <source>
        <strain evidence="4 5">YOKOZUNA-1</strain>
    </source>
</reference>
<keyword evidence="5" id="KW-1185">Reference proteome</keyword>
<evidence type="ECO:0000256" key="1">
    <source>
        <dbReference type="ARBA" id="ARBA00005964"/>
    </source>
</evidence>
<comment type="similarity">
    <text evidence="1">Belongs to the type-B carboxylesterase/lipase family.</text>
</comment>
<dbReference type="OrthoDB" id="408631at2759"/>
<feature type="domain" description="Carboxylesterase type B" evidence="3">
    <location>
        <begin position="47"/>
        <end position="552"/>
    </location>
</feature>